<evidence type="ECO:0000313" key="1">
    <source>
        <dbReference type="EMBL" id="MBD2847322.1"/>
    </source>
</evidence>
<proteinExistence type="predicted"/>
<dbReference type="InterPro" id="IPR025177">
    <property type="entry name" value="MciZ"/>
</dbReference>
<dbReference type="AlphaFoldDB" id="A0A927GU40"/>
<accession>A0A927GU40</accession>
<dbReference type="Pfam" id="PF13072">
    <property type="entry name" value="MciZ"/>
    <property type="match status" value="1"/>
</dbReference>
<reference evidence="1" key="1">
    <citation type="submission" date="2020-09" db="EMBL/GenBank/DDBJ databases">
        <title>A novel bacterium of genus Paenibacillus, isolated from South China Sea.</title>
        <authorList>
            <person name="Huang H."/>
            <person name="Mo K."/>
            <person name="Hu Y."/>
        </authorList>
    </citation>
    <scope>NUCLEOTIDE SEQUENCE</scope>
    <source>
        <strain evidence="1">IB182496</strain>
    </source>
</reference>
<sequence>MIKEIGDKQLRLTGKAWEVRHALRAMARGAGQEGPLLHAYLDAQAPERARGVAPRKLYSGTPESV</sequence>
<dbReference type="Proteomes" id="UP000621560">
    <property type="component" value="Unassembled WGS sequence"/>
</dbReference>
<keyword evidence="2" id="KW-1185">Reference proteome</keyword>
<comment type="caution">
    <text evidence="1">The sequence shown here is derived from an EMBL/GenBank/DDBJ whole genome shotgun (WGS) entry which is preliminary data.</text>
</comment>
<evidence type="ECO:0000313" key="2">
    <source>
        <dbReference type="Proteomes" id="UP000621560"/>
    </source>
</evidence>
<dbReference type="RefSeq" id="WP_190920422.1">
    <property type="nucleotide sequence ID" value="NZ_JACXIZ010000035.1"/>
</dbReference>
<protein>
    <submittedName>
        <fullName evidence="1">Z-ring formation inhibitor MciZ</fullName>
    </submittedName>
</protein>
<organism evidence="1 2">
    <name type="scientific">Paenibacillus sabuli</name>
    <dbReference type="NCBI Taxonomy" id="2772509"/>
    <lineage>
        <taxon>Bacteria</taxon>
        <taxon>Bacillati</taxon>
        <taxon>Bacillota</taxon>
        <taxon>Bacilli</taxon>
        <taxon>Bacillales</taxon>
        <taxon>Paenibacillaceae</taxon>
        <taxon>Paenibacillus</taxon>
    </lineage>
</organism>
<gene>
    <name evidence="1" type="primary">mciZ</name>
    <name evidence="1" type="ORF">IDH44_19145</name>
</gene>
<dbReference type="EMBL" id="JACXIZ010000035">
    <property type="protein sequence ID" value="MBD2847322.1"/>
    <property type="molecule type" value="Genomic_DNA"/>
</dbReference>
<name>A0A927GU40_9BACL</name>